<dbReference type="SUPFAM" id="SSF51735">
    <property type="entry name" value="NAD(P)-binding Rossmann-fold domains"/>
    <property type="match status" value="1"/>
</dbReference>
<dbReference type="InterPro" id="IPR004104">
    <property type="entry name" value="Gfo/Idh/MocA-like_OxRdtase_C"/>
</dbReference>
<dbReference type="RefSeq" id="WP_188493826.1">
    <property type="nucleotide sequence ID" value="NZ_BMGA01000003.1"/>
</dbReference>
<dbReference type="EMBL" id="BMGA01000003">
    <property type="protein sequence ID" value="GGA76593.1"/>
    <property type="molecule type" value="Genomic_DNA"/>
</dbReference>
<dbReference type="InterPro" id="IPR036291">
    <property type="entry name" value="NAD(P)-bd_dom_sf"/>
</dbReference>
<dbReference type="PANTHER" id="PTHR43377:SF2">
    <property type="entry name" value="BINDING ROSSMANN FOLD OXIDOREDUCTASE, PUTATIVE (AFU_ORTHOLOGUE AFUA_4G00560)-RELATED"/>
    <property type="match status" value="1"/>
</dbReference>
<feature type="domain" description="Gfo/Idh/MocA-like oxidoreductase C-terminal" evidence="2">
    <location>
        <begin position="169"/>
        <end position="451"/>
    </location>
</feature>
<proteinExistence type="predicted"/>
<dbReference type="SUPFAM" id="SSF55347">
    <property type="entry name" value="Glyceraldehyde-3-phosphate dehydrogenase-like, C-terminal domain"/>
    <property type="match status" value="1"/>
</dbReference>
<reference evidence="4" key="1">
    <citation type="journal article" date="2019" name="Int. J. Syst. Evol. Microbiol.">
        <title>The Global Catalogue of Microorganisms (GCM) 10K type strain sequencing project: providing services to taxonomists for standard genome sequencing and annotation.</title>
        <authorList>
            <consortium name="The Broad Institute Genomics Platform"/>
            <consortium name="The Broad Institute Genome Sequencing Center for Infectious Disease"/>
            <person name="Wu L."/>
            <person name="Ma J."/>
        </authorList>
    </citation>
    <scope>NUCLEOTIDE SEQUENCE [LARGE SCALE GENOMIC DNA]</scope>
    <source>
        <strain evidence="4">CGMCC 1.12811</strain>
    </source>
</reference>
<evidence type="ECO:0000313" key="3">
    <source>
        <dbReference type="EMBL" id="GGA76593.1"/>
    </source>
</evidence>
<dbReference type="Pfam" id="PF02894">
    <property type="entry name" value="GFO_IDH_MocA_C"/>
    <property type="match status" value="1"/>
</dbReference>
<sequence length="465" mass="53428">MEVTRRKFLTSISMLAAYTAFPLSSFDFDTTKKLRIVLVGTGIRGISFWGKRLIQEYSDILEFVGLSDINPGRLEYAKKFMGVNCPTFINFDEMLQKTKPDLIIVTTKDSTHHEFIIKGLNSGYDVLTEKPLTTDENKCQEILNAERKSGKNLIVGFNYRWSPYSTKIKELLANNTIGKITSVDFNWYLNTYHGASYFRRWHGQKESGGSLWVHKATHHFDLLNWWLDSDPTEVFALGDLEHYGKNNPFRGKNCRSCEHKTTCDYYYDITKDQQSMNLYVANEKYDGYLRDNCLFREEIDIYDKMSAQIKYANNTIVNYSLTTYSPFEGWRLAFNGTEGRIEASLDIPYDKKTKVDQAEMHAKEMEQSALEEANYETIIVHKLWKDFEKVTVPTEKGGHGGGDQRLHDKIFKTPNTEDPFARSAGLRDGVMSVLIGIAARNSIESQKPIQIKDLTDLTPMPNRGK</sequence>
<accession>A0ABQ1HGD9</accession>
<dbReference type="Gene3D" id="3.40.50.720">
    <property type="entry name" value="NAD(P)-binding Rossmann-like Domain"/>
    <property type="match status" value="1"/>
</dbReference>
<keyword evidence="4" id="KW-1185">Reference proteome</keyword>
<dbReference type="InterPro" id="IPR000683">
    <property type="entry name" value="Gfo/Idh/MocA-like_OxRdtase_N"/>
</dbReference>
<gene>
    <name evidence="3" type="ORF">GCM10008015_16520</name>
</gene>
<dbReference type="Pfam" id="PF01408">
    <property type="entry name" value="GFO_IDH_MocA"/>
    <property type="match status" value="1"/>
</dbReference>
<evidence type="ECO:0000313" key="4">
    <source>
        <dbReference type="Proteomes" id="UP000658793"/>
    </source>
</evidence>
<dbReference type="InterPro" id="IPR051450">
    <property type="entry name" value="Gfo/Idh/MocA_Oxidoreductases"/>
</dbReference>
<organism evidence="3 4">
    <name type="scientific">Flavobacterium palustre</name>
    <dbReference type="NCBI Taxonomy" id="1476463"/>
    <lineage>
        <taxon>Bacteria</taxon>
        <taxon>Pseudomonadati</taxon>
        <taxon>Bacteroidota</taxon>
        <taxon>Flavobacteriia</taxon>
        <taxon>Flavobacteriales</taxon>
        <taxon>Flavobacteriaceae</taxon>
        <taxon>Flavobacterium</taxon>
    </lineage>
</organism>
<name>A0ABQ1HGD9_9FLAO</name>
<evidence type="ECO:0000259" key="2">
    <source>
        <dbReference type="Pfam" id="PF02894"/>
    </source>
</evidence>
<comment type="caution">
    <text evidence="3">The sequence shown here is derived from an EMBL/GenBank/DDBJ whole genome shotgun (WGS) entry which is preliminary data.</text>
</comment>
<dbReference type="Proteomes" id="UP000658793">
    <property type="component" value="Unassembled WGS sequence"/>
</dbReference>
<dbReference type="PANTHER" id="PTHR43377">
    <property type="entry name" value="BILIVERDIN REDUCTASE A"/>
    <property type="match status" value="1"/>
</dbReference>
<protein>
    <submittedName>
        <fullName evidence="3">4,5-dihydroxyphthalate dehydrogenase</fullName>
    </submittedName>
</protein>
<evidence type="ECO:0000259" key="1">
    <source>
        <dbReference type="Pfam" id="PF01408"/>
    </source>
</evidence>
<feature type="domain" description="Gfo/Idh/MocA-like oxidoreductase N-terminal" evidence="1">
    <location>
        <begin position="34"/>
        <end position="157"/>
    </location>
</feature>
<dbReference type="Gene3D" id="3.30.360.10">
    <property type="entry name" value="Dihydrodipicolinate Reductase, domain 2"/>
    <property type="match status" value="1"/>
</dbReference>